<name>A0A0D6B6E5_RHOSU</name>
<dbReference type="Gene3D" id="1.10.10.10">
    <property type="entry name" value="Winged helix-like DNA-binding domain superfamily/Winged helix DNA-binding domain"/>
    <property type="match status" value="1"/>
</dbReference>
<dbReference type="InterPro" id="IPR011991">
    <property type="entry name" value="ArsR-like_HTH"/>
</dbReference>
<evidence type="ECO:0000313" key="2">
    <source>
        <dbReference type="EMBL" id="BAQ70415.1"/>
    </source>
</evidence>
<dbReference type="PRINTS" id="PR00778">
    <property type="entry name" value="HTHARSR"/>
</dbReference>
<feature type="domain" description="HTH arsR-type" evidence="1">
    <location>
        <begin position="1"/>
        <end position="94"/>
    </location>
</feature>
<dbReference type="AlphaFoldDB" id="A0A0D6B6E5"/>
<dbReference type="InterPro" id="IPR052543">
    <property type="entry name" value="HTH_Metal-responsive_Reg"/>
</dbReference>
<dbReference type="InterPro" id="IPR036390">
    <property type="entry name" value="WH_DNA-bd_sf"/>
</dbReference>
<evidence type="ECO:0000313" key="3">
    <source>
        <dbReference type="Proteomes" id="UP000064912"/>
    </source>
</evidence>
<dbReference type="SMART" id="SM00418">
    <property type="entry name" value="HTH_ARSR"/>
    <property type="match status" value="1"/>
</dbReference>
<dbReference type="Pfam" id="PF12840">
    <property type="entry name" value="HTH_20"/>
    <property type="match status" value="1"/>
</dbReference>
<dbReference type="PROSITE" id="PS50987">
    <property type="entry name" value="HTH_ARSR_2"/>
    <property type="match status" value="1"/>
</dbReference>
<organism evidence="2 3">
    <name type="scientific">Rhodovulum sulfidophilum</name>
    <name type="common">Rhodobacter sulfidophilus</name>
    <dbReference type="NCBI Taxonomy" id="35806"/>
    <lineage>
        <taxon>Bacteria</taxon>
        <taxon>Pseudomonadati</taxon>
        <taxon>Pseudomonadota</taxon>
        <taxon>Alphaproteobacteria</taxon>
        <taxon>Rhodobacterales</taxon>
        <taxon>Paracoccaceae</taxon>
        <taxon>Rhodovulum</taxon>
    </lineage>
</organism>
<reference evidence="2 3" key="1">
    <citation type="submission" date="2015-02" db="EMBL/GenBank/DDBJ databases">
        <title>Genome sequene of Rhodovulum sulfidophilum DSM 2351.</title>
        <authorList>
            <person name="Nagao N."/>
        </authorList>
    </citation>
    <scope>NUCLEOTIDE SEQUENCE [LARGE SCALE GENOMIC DNA]</scope>
    <source>
        <strain evidence="2 3">DSM 2351</strain>
    </source>
</reference>
<dbReference type="GO" id="GO:0010288">
    <property type="term" value="P:response to lead ion"/>
    <property type="evidence" value="ECO:0007669"/>
    <property type="project" value="TreeGrafter"/>
</dbReference>
<accession>A0A0D6B6E5</accession>
<dbReference type="InterPro" id="IPR001845">
    <property type="entry name" value="HTH_ArsR_DNA-bd_dom"/>
</dbReference>
<dbReference type="GO" id="GO:0046686">
    <property type="term" value="P:response to cadmium ion"/>
    <property type="evidence" value="ECO:0007669"/>
    <property type="project" value="TreeGrafter"/>
</dbReference>
<dbReference type="GO" id="GO:0097063">
    <property type="term" value="F:cadmium ion sensor activity"/>
    <property type="evidence" value="ECO:0007669"/>
    <property type="project" value="TreeGrafter"/>
</dbReference>
<dbReference type="PANTHER" id="PTHR39168">
    <property type="entry name" value="TRANSCRIPTIONAL REGULATOR-RELATED"/>
    <property type="match status" value="1"/>
</dbReference>
<dbReference type="PATRIC" id="fig|35806.4.peg.3365"/>
<dbReference type="InterPro" id="IPR036388">
    <property type="entry name" value="WH-like_DNA-bd_sf"/>
</dbReference>
<dbReference type="Proteomes" id="UP000064912">
    <property type="component" value="Chromosome"/>
</dbReference>
<dbReference type="KEGG" id="rsu:NHU_03275"/>
<proteinExistence type="predicted"/>
<dbReference type="PANTHER" id="PTHR39168:SF1">
    <property type="entry name" value="TRANSCRIPTIONAL REGULATORY PROTEIN"/>
    <property type="match status" value="1"/>
</dbReference>
<dbReference type="GO" id="GO:0032791">
    <property type="term" value="F:lead ion binding"/>
    <property type="evidence" value="ECO:0007669"/>
    <property type="project" value="TreeGrafter"/>
</dbReference>
<dbReference type="GO" id="GO:0003677">
    <property type="term" value="F:DNA binding"/>
    <property type="evidence" value="ECO:0007669"/>
    <property type="project" value="TreeGrafter"/>
</dbReference>
<dbReference type="EMBL" id="AP014800">
    <property type="protein sequence ID" value="BAQ70415.1"/>
    <property type="molecule type" value="Genomic_DNA"/>
</dbReference>
<evidence type="ECO:0000259" key="1">
    <source>
        <dbReference type="PROSITE" id="PS50987"/>
    </source>
</evidence>
<dbReference type="CDD" id="cd00090">
    <property type="entry name" value="HTH_ARSR"/>
    <property type="match status" value="1"/>
</dbReference>
<protein>
    <submittedName>
        <fullName evidence="2">HTH-type transcriptional regulator ydfF</fullName>
    </submittedName>
</protein>
<dbReference type="SUPFAM" id="SSF46785">
    <property type="entry name" value="Winged helix' DNA-binding domain"/>
    <property type="match status" value="1"/>
</dbReference>
<dbReference type="GO" id="GO:0003700">
    <property type="term" value="F:DNA-binding transcription factor activity"/>
    <property type="evidence" value="ECO:0007669"/>
    <property type="project" value="InterPro"/>
</dbReference>
<gene>
    <name evidence="2" type="ORF">NHU_03275</name>
</gene>
<sequence length="228" mass="24897">MRHGPDIAPIAALVGDPARAAMLTALMDGRALTAGELAREAGVTAQTASGHLSKMEEAGLLLRRKQGRHRYVALAGDEVGRMLEAMMGVAAASGQARTRTGPKEPALREARVCYDHLAGVLAVRLLRTLIDQGAIVEEDEDLTLTDDGAICFERFGIDLPTLRRARRPICRACLDWSERRFHLGGGLGAAVLSQLYARKWAKRETDTRAVRFSNSGMAQFRETFLLEE</sequence>